<dbReference type="SMART" id="SM00248">
    <property type="entry name" value="ANK"/>
    <property type="match status" value="2"/>
</dbReference>
<evidence type="ECO:0000313" key="2">
    <source>
        <dbReference type="EMBL" id="KIM97163.1"/>
    </source>
</evidence>
<accession>A0A0C3CE41</accession>
<dbReference type="PANTHER" id="PTHR33112">
    <property type="entry name" value="DOMAIN PROTEIN, PUTATIVE-RELATED"/>
    <property type="match status" value="1"/>
</dbReference>
<evidence type="ECO:0000259" key="1">
    <source>
        <dbReference type="Pfam" id="PF06985"/>
    </source>
</evidence>
<dbReference type="OrthoDB" id="5125733at2759"/>
<feature type="domain" description="Heterokaryon incompatibility" evidence="1">
    <location>
        <begin position="177"/>
        <end position="268"/>
    </location>
</feature>
<dbReference type="Proteomes" id="UP000054321">
    <property type="component" value="Unassembled WGS sequence"/>
</dbReference>
<dbReference type="SUPFAM" id="SSF48403">
    <property type="entry name" value="Ankyrin repeat"/>
    <property type="match status" value="1"/>
</dbReference>
<name>A0A0C3CE41_OIDMZ</name>
<dbReference type="InterPro" id="IPR010730">
    <property type="entry name" value="HET"/>
</dbReference>
<gene>
    <name evidence="2" type="ORF">OIDMADRAFT_32194</name>
</gene>
<reference evidence="3" key="2">
    <citation type="submission" date="2015-01" db="EMBL/GenBank/DDBJ databases">
        <title>Evolutionary Origins and Diversification of the Mycorrhizal Mutualists.</title>
        <authorList>
            <consortium name="DOE Joint Genome Institute"/>
            <consortium name="Mycorrhizal Genomics Consortium"/>
            <person name="Kohler A."/>
            <person name="Kuo A."/>
            <person name="Nagy L.G."/>
            <person name="Floudas D."/>
            <person name="Copeland A."/>
            <person name="Barry K.W."/>
            <person name="Cichocki N."/>
            <person name="Veneault-Fourrey C."/>
            <person name="LaButti K."/>
            <person name="Lindquist E.A."/>
            <person name="Lipzen A."/>
            <person name="Lundell T."/>
            <person name="Morin E."/>
            <person name="Murat C."/>
            <person name="Riley R."/>
            <person name="Ohm R."/>
            <person name="Sun H."/>
            <person name="Tunlid A."/>
            <person name="Henrissat B."/>
            <person name="Grigoriev I.V."/>
            <person name="Hibbett D.S."/>
            <person name="Martin F."/>
        </authorList>
    </citation>
    <scope>NUCLEOTIDE SEQUENCE [LARGE SCALE GENOMIC DNA]</scope>
    <source>
        <strain evidence="3">Zn</strain>
    </source>
</reference>
<dbReference type="HOGENOM" id="CLU_426461_0_0_1"/>
<keyword evidence="3" id="KW-1185">Reference proteome</keyword>
<dbReference type="PANTHER" id="PTHR33112:SF16">
    <property type="entry name" value="HETEROKARYON INCOMPATIBILITY DOMAIN-CONTAINING PROTEIN"/>
    <property type="match status" value="1"/>
</dbReference>
<sequence>MEPPNSLEELQNFLDNGEDVNSLFPALYGTGFWTLLQRAAFTGTSSMVSLLLEHGASIEELTEDGKSILDLACDTENWYSFELLIRAADQNPNQIKFFPSQFFAKLRDPFKEQIQSLSLKEFEDMVQHTKEVDLKRLIPYPDKNRHLIVLPKRIVDVGRLDQGLIKLAAGGRRRSPYCALSYRWQDTTIKTTAESLEAFRREIPLGTLQTQVRDACLIASRLGIRYVWIDALCIIQKCKADPGDFEEEAPKMAAVYGNATLTITFTDDVRLGTMVEPRHKSLSRELGDLDTRGWVLQEQILSQRVLYITRSGLFWECLEGSMSESCPCGIPEPTDDFRAIDDRQLKKLLFQKRHPLDIREKLMCMWRRNIVEEYTKRHLTYEEDRLLAVASITAKVESFLNDKCLVGIWKRDVVRSLVWHTAEPSSRPDNLVFPSWSWYSIKGPVVYSMYTPFDSHSQRKRSGYGLKDDMIADPDIEVLEISCQRDPSNSKVYRGCVRLRGLTLRAYFASGINMRLYLPRRRRAEQLIYDLTQGTLNPARHDGGTQPEHTYVNEDAFVDAVDFPGSKGYREVLCMLMGINTIDRAFPVALVLEKVNGKNEYQRVGTVAIDARQITVQASRPGVPDIQKHSDNMGMIQTVTII</sequence>
<dbReference type="AlphaFoldDB" id="A0A0C3CE41"/>
<dbReference type="InParanoid" id="A0A0C3CE41"/>
<dbReference type="Pfam" id="PF06985">
    <property type="entry name" value="HET"/>
    <property type="match status" value="1"/>
</dbReference>
<dbReference type="STRING" id="913774.A0A0C3CE41"/>
<dbReference type="InterPro" id="IPR002110">
    <property type="entry name" value="Ankyrin_rpt"/>
</dbReference>
<organism evidence="2 3">
    <name type="scientific">Oidiodendron maius (strain Zn)</name>
    <dbReference type="NCBI Taxonomy" id="913774"/>
    <lineage>
        <taxon>Eukaryota</taxon>
        <taxon>Fungi</taxon>
        <taxon>Dikarya</taxon>
        <taxon>Ascomycota</taxon>
        <taxon>Pezizomycotina</taxon>
        <taxon>Leotiomycetes</taxon>
        <taxon>Leotiomycetes incertae sedis</taxon>
        <taxon>Myxotrichaceae</taxon>
        <taxon>Oidiodendron</taxon>
    </lineage>
</organism>
<reference evidence="2 3" key="1">
    <citation type="submission" date="2014-04" db="EMBL/GenBank/DDBJ databases">
        <authorList>
            <consortium name="DOE Joint Genome Institute"/>
            <person name="Kuo A."/>
            <person name="Martino E."/>
            <person name="Perotto S."/>
            <person name="Kohler A."/>
            <person name="Nagy L.G."/>
            <person name="Floudas D."/>
            <person name="Copeland A."/>
            <person name="Barry K.W."/>
            <person name="Cichocki N."/>
            <person name="Veneault-Fourrey C."/>
            <person name="LaButti K."/>
            <person name="Lindquist E.A."/>
            <person name="Lipzen A."/>
            <person name="Lundell T."/>
            <person name="Morin E."/>
            <person name="Murat C."/>
            <person name="Sun H."/>
            <person name="Tunlid A."/>
            <person name="Henrissat B."/>
            <person name="Grigoriev I.V."/>
            <person name="Hibbett D.S."/>
            <person name="Martin F."/>
            <person name="Nordberg H.P."/>
            <person name="Cantor M.N."/>
            <person name="Hua S.X."/>
        </authorList>
    </citation>
    <scope>NUCLEOTIDE SEQUENCE [LARGE SCALE GENOMIC DNA]</scope>
    <source>
        <strain evidence="2 3">Zn</strain>
    </source>
</reference>
<proteinExistence type="predicted"/>
<dbReference type="Gene3D" id="1.25.40.20">
    <property type="entry name" value="Ankyrin repeat-containing domain"/>
    <property type="match status" value="1"/>
</dbReference>
<dbReference type="EMBL" id="KN832882">
    <property type="protein sequence ID" value="KIM97163.1"/>
    <property type="molecule type" value="Genomic_DNA"/>
</dbReference>
<dbReference type="InterPro" id="IPR036770">
    <property type="entry name" value="Ankyrin_rpt-contain_sf"/>
</dbReference>
<protein>
    <recommendedName>
        <fullName evidence="1">Heterokaryon incompatibility domain-containing protein</fullName>
    </recommendedName>
</protein>
<evidence type="ECO:0000313" key="3">
    <source>
        <dbReference type="Proteomes" id="UP000054321"/>
    </source>
</evidence>